<dbReference type="RefSeq" id="WP_236331842.1">
    <property type="nucleotide sequence ID" value="NZ_JAKIJS010000001.1"/>
</dbReference>
<sequence>MSSHTFPFPFTTNQYAYSNNSSLLEPAWTVTVTDEYKHEVLLKRKLLHQNHDRCYRSLPISIESQWEAMRLVLNHLAEAYPNHFSLEKRGKEYRFQNHLLQEEERFIFRDNSSVNLEPLDLVGRHIQEDLILMGDRSDGLFLEAGQLCFPSNWSLTFVLGMEFKSIHMPVPNITDNGFIQKVERFISRIRPNTAWERKNWSITISEKLDTPLETYAEWGKLRQEVTEENAVEMVHLRVEVQRLYRLPINNDILFTIHTYLLSLKDLVKNDHWLKLFYSNIKTLPEEITDYKGISFYRKDLMKYLENKMAHKKMIR</sequence>
<evidence type="ECO:0000313" key="2">
    <source>
        <dbReference type="Proteomes" id="UP001649381"/>
    </source>
</evidence>
<keyword evidence="2" id="KW-1185">Reference proteome</keyword>
<evidence type="ECO:0000313" key="1">
    <source>
        <dbReference type="EMBL" id="MCF6136790.1"/>
    </source>
</evidence>
<comment type="caution">
    <text evidence="1">The sequence shown here is derived from an EMBL/GenBank/DDBJ whole genome shotgun (WGS) entry which is preliminary data.</text>
</comment>
<dbReference type="InterPro" id="IPR021848">
    <property type="entry name" value="HODM_asu-like"/>
</dbReference>
<name>A0ABS9GYV9_9BACL</name>
<organism evidence="1 2">
    <name type="scientific">Pseudalkalibacillus berkeleyi</name>
    <dbReference type="NCBI Taxonomy" id="1069813"/>
    <lineage>
        <taxon>Bacteria</taxon>
        <taxon>Bacillati</taxon>
        <taxon>Bacillota</taxon>
        <taxon>Bacilli</taxon>
        <taxon>Bacillales</taxon>
        <taxon>Fictibacillaceae</taxon>
        <taxon>Pseudalkalibacillus</taxon>
    </lineage>
</organism>
<protein>
    <submittedName>
        <fullName evidence="1">DUF3445 domain-containing protein</fullName>
    </submittedName>
</protein>
<reference evidence="1 2" key="1">
    <citation type="submission" date="2022-01" db="EMBL/GenBank/DDBJ databases">
        <title>Alkalihalobacillus sp. EGI L200015, a novel bacterium isolated from a salt lake sediment.</title>
        <authorList>
            <person name="Gao L."/>
            <person name="Fang B.-Z."/>
            <person name="Li W.-J."/>
        </authorList>
    </citation>
    <scope>NUCLEOTIDE SEQUENCE [LARGE SCALE GENOMIC DNA]</scope>
    <source>
        <strain evidence="1 2">KCTC 12718</strain>
    </source>
</reference>
<proteinExistence type="predicted"/>
<dbReference type="Pfam" id="PF11927">
    <property type="entry name" value="HODM_asu-like"/>
    <property type="match status" value="1"/>
</dbReference>
<accession>A0ABS9GYV9</accession>
<dbReference type="Proteomes" id="UP001649381">
    <property type="component" value="Unassembled WGS sequence"/>
</dbReference>
<dbReference type="EMBL" id="JAKIJS010000001">
    <property type="protein sequence ID" value="MCF6136790.1"/>
    <property type="molecule type" value="Genomic_DNA"/>
</dbReference>
<gene>
    <name evidence="1" type="ORF">L2716_03545</name>
</gene>